<dbReference type="RefSeq" id="WP_198112790.1">
    <property type="nucleotide sequence ID" value="NZ_JAEDAK010000017.1"/>
</dbReference>
<dbReference type="AlphaFoldDB" id="A0A931NJH3"/>
<dbReference type="Pfam" id="PF00498">
    <property type="entry name" value="FHA"/>
    <property type="match status" value="1"/>
</dbReference>
<comment type="caution">
    <text evidence="3">The sequence shown here is derived from an EMBL/GenBank/DDBJ whole genome shotgun (WGS) entry which is preliminary data.</text>
</comment>
<dbReference type="CDD" id="cd01948">
    <property type="entry name" value="EAL"/>
    <property type="match status" value="1"/>
</dbReference>
<dbReference type="PANTHER" id="PTHR33121:SF76">
    <property type="entry name" value="SIGNALING PROTEIN"/>
    <property type="match status" value="1"/>
</dbReference>
<dbReference type="Gene3D" id="3.20.20.450">
    <property type="entry name" value="EAL domain"/>
    <property type="match status" value="1"/>
</dbReference>
<keyword evidence="4" id="KW-1185">Reference proteome</keyword>
<dbReference type="InterPro" id="IPR035919">
    <property type="entry name" value="EAL_sf"/>
</dbReference>
<dbReference type="EMBL" id="JAEDAK010000017">
    <property type="protein sequence ID" value="MBH9579019.1"/>
    <property type="molecule type" value="Genomic_DNA"/>
</dbReference>
<evidence type="ECO:0000259" key="2">
    <source>
        <dbReference type="PROSITE" id="PS50883"/>
    </source>
</evidence>
<evidence type="ECO:0000313" key="3">
    <source>
        <dbReference type="EMBL" id="MBH9579019.1"/>
    </source>
</evidence>
<dbReference type="Pfam" id="PF00563">
    <property type="entry name" value="EAL"/>
    <property type="match status" value="1"/>
</dbReference>
<dbReference type="SMART" id="SM00052">
    <property type="entry name" value="EAL"/>
    <property type="match status" value="1"/>
</dbReference>
<name>A0A931NJH3_9BURK</name>
<dbReference type="CDD" id="cd00060">
    <property type="entry name" value="FHA"/>
    <property type="match status" value="1"/>
</dbReference>
<dbReference type="InterPro" id="IPR008984">
    <property type="entry name" value="SMAD_FHA_dom_sf"/>
</dbReference>
<accession>A0A931NJH3</accession>
<reference evidence="3" key="1">
    <citation type="submission" date="2020-12" db="EMBL/GenBank/DDBJ databases">
        <title>The genome sequence of Inhella sp. 1Y17.</title>
        <authorList>
            <person name="Liu Y."/>
        </authorList>
    </citation>
    <scope>NUCLEOTIDE SEQUENCE</scope>
    <source>
        <strain evidence="3">1Y17</strain>
    </source>
</reference>
<dbReference type="InterPro" id="IPR001633">
    <property type="entry name" value="EAL_dom"/>
</dbReference>
<dbReference type="PROSITE" id="PS50006">
    <property type="entry name" value="FHA_DOMAIN"/>
    <property type="match status" value="1"/>
</dbReference>
<dbReference type="InterPro" id="IPR050706">
    <property type="entry name" value="Cyclic-di-GMP_PDE-like"/>
</dbReference>
<dbReference type="SUPFAM" id="SSF49879">
    <property type="entry name" value="SMAD/FHA domain"/>
    <property type="match status" value="1"/>
</dbReference>
<evidence type="ECO:0000313" key="4">
    <source>
        <dbReference type="Proteomes" id="UP000613266"/>
    </source>
</evidence>
<dbReference type="SMART" id="SM00240">
    <property type="entry name" value="FHA"/>
    <property type="match status" value="1"/>
</dbReference>
<sequence length="368" mass="40741">MGENLWVLEGLGADGGHVRHELSQFPCHIGRDPGNELVVPSSGLSRRHAEFQLDVSGQLRLIDLNSSNGSFVNRERINGSVLLNEGDVLHFATVEFRLLRRGNFQETAPYEDIGRTVIVPSGLSLPAHFVPKERQFFEFLQGKGLSGAIQPIVQARGGQLFAWELLGRSTHPELPSSPIRLFNMATQLGREVELSAALREFGVRSLAPHARDMPLFVNTHPKETFEETFLESLARLQQDCPQLQLVVEIHENAVMEVDRMRELAARLNGMGLRFAYDDFGAGQARLNELGDVPPHFVKFDMGLVHDIHLASERKQLVVADLVKLVHELGSQALAEGVELEQEAAVCRQMGFDLIQGYLTGRPGPLPGG</sequence>
<dbReference type="InterPro" id="IPR000253">
    <property type="entry name" value="FHA_dom"/>
</dbReference>
<dbReference type="Gene3D" id="2.60.200.20">
    <property type="match status" value="1"/>
</dbReference>
<gene>
    <name evidence="3" type="ORF">I7X39_19175</name>
</gene>
<dbReference type="SUPFAM" id="SSF141868">
    <property type="entry name" value="EAL domain-like"/>
    <property type="match status" value="1"/>
</dbReference>
<dbReference type="PANTHER" id="PTHR33121">
    <property type="entry name" value="CYCLIC DI-GMP PHOSPHODIESTERASE PDEF"/>
    <property type="match status" value="1"/>
</dbReference>
<organism evidence="3 4">
    <name type="scientific">Inhella proteolytica</name>
    <dbReference type="NCBI Taxonomy" id="2795029"/>
    <lineage>
        <taxon>Bacteria</taxon>
        <taxon>Pseudomonadati</taxon>
        <taxon>Pseudomonadota</taxon>
        <taxon>Betaproteobacteria</taxon>
        <taxon>Burkholderiales</taxon>
        <taxon>Sphaerotilaceae</taxon>
        <taxon>Inhella</taxon>
    </lineage>
</organism>
<dbReference type="Proteomes" id="UP000613266">
    <property type="component" value="Unassembled WGS sequence"/>
</dbReference>
<protein>
    <submittedName>
        <fullName evidence="3">EAL domain-containing protein</fullName>
    </submittedName>
</protein>
<feature type="domain" description="FHA" evidence="1">
    <location>
        <begin position="27"/>
        <end position="77"/>
    </location>
</feature>
<dbReference type="GO" id="GO:0071111">
    <property type="term" value="F:cyclic-guanylate-specific phosphodiesterase activity"/>
    <property type="evidence" value="ECO:0007669"/>
    <property type="project" value="InterPro"/>
</dbReference>
<dbReference type="PROSITE" id="PS50883">
    <property type="entry name" value="EAL"/>
    <property type="match status" value="1"/>
</dbReference>
<evidence type="ECO:0000259" key="1">
    <source>
        <dbReference type="PROSITE" id="PS50006"/>
    </source>
</evidence>
<feature type="domain" description="EAL" evidence="2">
    <location>
        <begin position="129"/>
        <end position="368"/>
    </location>
</feature>
<proteinExistence type="predicted"/>